<name>A0A1H4K278_PSETA</name>
<keyword evidence="2" id="KW-0805">Transcription regulation</keyword>
<dbReference type="RefSeq" id="WP_162199351.1">
    <property type="nucleotide sequence ID" value="NZ_FNRS01000001.1"/>
</dbReference>
<dbReference type="PANTHER" id="PTHR43133">
    <property type="entry name" value="RNA POLYMERASE ECF-TYPE SIGMA FACTO"/>
    <property type="match status" value="1"/>
</dbReference>
<dbReference type="InterPro" id="IPR036388">
    <property type="entry name" value="WH-like_DNA-bd_sf"/>
</dbReference>
<gene>
    <name evidence="7" type="ORF">SAMN04490203_0493</name>
</gene>
<evidence type="ECO:0000256" key="4">
    <source>
        <dbReference type="ARBA" id="ARBA00023163"/>
    </source>
</evidence>
<dbReference type="InterPro" id="IPR014284">
    <property type="entry name" value="RNA_pol_sigma-70_dom"/>
</dbReference>
<comment type="caution">
    <text evidence="7">The sequence shown here is derived from an EMBL/GenBank/DDBJ whole genome shotgun (WGS) entry which is preliminary data.</text>
</comment>
<evidence type="ECO:0000313" key="7">
    <source>
        <dbReference type="EMBL" id="SEB52002.1"/>
    </source>
</evidence>
<keyword evidence="4" id="KW-0804">Transcription</keyword>
<dbReference type="Proteomes" id="UP000183155">
    <property type="component" value="Unassembled WGS sequence"/>
</dbReference>
<protein>
    <submittedName>
        <fullName evidence="7">RNA polymerase sigma-70 factor, ECF subfamily</fullName>
    </submittedName>
</protein>
<dbReference type="SUPFAM" id="SSF88659">
    <property type="entry name" value="Sigma3 and sigma4 domains of RNA polymerase sigma factors"/>
    <property type="match status" value="1"/>
</dbReference>
<dbReference type="NCBIfam" id="TIGR02937">
    <property type="entry name" value="sigma70-ECF"/>
    <property type="match status" value="1"/>
</dbReference>
<feature type="domain" description="RNA polymerase sigma factor 70 region 4 type 2" evidence="6">
    <location>
        <begin position="113"/>
        <end position="165"/>
    </location>
</feature>
<dbReference type="Pfam" id="PF08281">
    <property type="entry name" value="Sigma70_r4_2"/>
    <property type="match status" value="1"/>
</dbReference>
<evidence type="ECO:0000256" key="3">
    <source>
        <dbReference type="ARBA" id="ARBA00023082"/>
    </source>
</evidence>
<dbReference type="InterPro" id="IPR007627">
    <property type="entry name" value="RNA_pol_sigma70_r2"/>
</dbReference>
<evidence type="ECO:0000256" key="2">
    <source>
        <dbReference type="ARBA" id="ARBA00023015"/>
    </source>
</evidence>
<keyword evidence="8" id="KW-1185">Reference proteome</keyword>
<dbReference type="InterPro" id="IPR039425">
    <property type="entry name" value="RNA_pol_sigma-70-like"/>
</dbReference>
<dbReference type="PANTHER" id="PTHR43133:SF63">
    <property type="entry name" value="RNA POLYMERASE SIGMA FACTOR FECI-RELATED"/>
    <property type="match status" value="1"/>
</dbReference>
<evidence type="ECO:0000256" key="1">
    <source>
        <dbReference type="ARBA" id="ARBA00010641"/>
    </source>
</evidence>
<reference evidence="7 8" key="1">
    <citation type="submission" date="2016-10" db="EMBL/GenBank/DDBJ databases">
        <authorList>
            <person name="Varghese N."/>
            <person name="Submissions S."/>
        </authorList>
    </citation>
    <scope>NUCLEOTIDE SEQUENCE [LARGE SCALE GENOMIC DNA]</scope>
    <source>
        <strain evidence="7 8">BS3652</strain>
    </source>
</reference>
<dbReference type="NCBIfam" id="NF009175">
    <property type="entry name" value="PRK12523.1"/>
    <property type="match status" value="1"/>
</dbReference>
<dbReference type="Gene3D" id="1.10.10.10">
    <property type="entry name" value="Winged helix-like DNA-binding domain superfamily/Winged helix DNA-binding domain"/>
    <property type="match status" value="1"/>
</dbReference>
<accession>A0A1H4K278</accession>
<dbReference type="InterPro" id="IPR013249">
    <property type="entry name" value="RNA_pol_sigma70_r4_t2"/>
</dbReference>
<sequence>MSLSSAQTPHSELVGSLYRDHRGWLLAWLRRNVACPQRAEDLSQDTFVRLLGRTDLKAPREPRAFLAAVAKGLLFDYFRRAALEQAYLNELMLIPEAEQPSPEEQQLILEDLKAIDRLLGKLSSKSRSAFLYSRLDGLSHAEIAERLGVSVPRVRQYLAQGIRQCYIALYGEPA</sequence>
<dbReference type="EMBL" id="FNRS01000001">
    <property type="protein sequence ID" value="SEB52002.1"/>
    <property type="molecule type" value="Genomic_DNA"/>
</dbReference>
<proteinExistence type="inferred from homology"/>
<dbReference type="InterPro" id="IPR013324">
    <property type="entry name" value="RNA_pol_sigma_r3/r4-like"/>
</dbReference>
<comment type="similarity">
    <text evidence="1">Belongs to the sigma-70 factor family. ECF subfamily.</text>
</comment>
<dbReference type="Pfam" id="PF04542">
    <property type="entry name" value="Sigma70_r2"/>
    <property type="match status" value="1"/>
</dbReference>
<evidence type="ECO:0000259" key="6">
    <source>
        <dbReference type="Pfam" id="PF08281"/>
    </source>
</evidence>
<feature type="domain" description="RNA polymerase sigma-70 region 2" evidence="5">
    <location>
        <begin position="17"/>
        <end position="82"/>
    </location>
</feature>
<keyword evidence="3" id="KW-0731">Sigma factor</keyword>
<dbReference type="InterPro" id="IPR013325">
    <property type="entry name" value="RNA_pol_sigma_r2"/>
</dbReference>
<dbReference type="CDD" id="cd06171">
    <property type="entry name" value="Sigma70_r4"/>
    <property type="match status" value="1"/>
</dbReference>
<evidence type="ECO:0000259" key="5">
    <source>
        <dbReference type="Pfam" id="PF04542"/>
    </source>
</evidence>
<dbReference type="Gene3D" id="1.10.1740.10">
    <property type="match status" value="1"/>
</dbReference>
<dbReference type="SUPFAM" id="SSF88946">
    <property type="entry name" value="Sigma2 domain of RNA polymerase sigma factors"/>
    <property type="match status" value="1"/>
</dbReference>
<organism evidence="7 8">
    <name type="scientific">Pseudomonas taetrolens</name>
    <dbReference type="NCBI Taxonomy" id="47884"/>
    <lineage>
        <taxon>Bacteria</taxon>
        <taxon>Pseudomonadati</taxon>
        <taxon>Pseudomonadota</taxon>
        <taxon>Gammaproteobacteria</taxon>
        <taxon>Pseudomonadales</taxon>
        <taxon>Pseudomonadaceae</taxon>
        <taxon>Pseudomonas</taxon>
    </lineage>
</organism>
<evidence type="ECO:0000313" key="8">
    <source>
        <dbReference type="Proteomes" id="UP000183155"/>
    </source>
</evidence>